<dbReference type="EMBL" id="UFQS01001978">
    <property type="protein sequence ID" value="SSX12840.1"/>
    <property type="molecule type" value="Genomic_DNA"/>
</dbReference>
<feature type="region of interest" description="Disordered" evidence="1">
    <location>
        <begin position="1"/>
        <end position="81"/>
    </location>
</feature>
<feature type="compositionally biased region" description="Low complexity" evidence="1">
    <location>
        <begin position="25"/>
        <end position="55"/>
    </location>
</feature>
<dbReference type="VEuPathDB" id="VectorBase:CSON004774"/>
<evidence type="ECO:0000313" key="2">
    <source>
        <dbReference type="EMBL" id="SSX12840.1"/>
    </source>
</evidence>
<dbReference type="AlphaFoldDB" id="A0A336MPG3"/>
<feature type="compositionally biased region" description="Low complexity" evidence="1">
    <location>
        <begin position="67"/>
        <end position="81"/>
    </location>
</feature>
<evidence type="ECO:0000313" key="3">
    <source>
        <dbReference type="EMBL" id="SSX32282.1"/>
    </source>
</evidence>
<proteinExistence type="predicted"/>
<protein>
    <submittedName>
        <fullName evidence="3">CSON004774 protein</fullName>
    </submittedName>
</protein>
<reference evidence="3" key="2">
    <citation type="submission" date="2018-07" db="EMBL/GenBank/DDBJ databases">
        <authorList>
            <person name="Quirk P.G."/>
            <person name="Krulwich T.A."/>
        </authorList>
    </citation>
    <scope>NUCLEOTIDE SEQUENCE</scope>
</reference>
<accession>A0A336MPG3</accession>
<gene>
    <name evidence="3" type="primary">CSON004774</name>
</gene>
<sequence length="389" mass="44692">MVYETDFYTTRRPYSRPTISSYSVTSTNERTSSSSSSNPYSSYSRPTTTNTYSSTTERRSTGGPGGYSYSSDRTSSYGGPGGYSYSSTTTGTLPYGTKYRHYSYLIPGVGRVYSPNLYNYSTYVSGYTPALRHYTPISSYSYHLPTYSYDYSLPGSLYLPSAVPIRYYSRSSPVRVVTSPLRDYSPPRIFSVNVRPSVIHRELMRIEHKTRPRYGYDPTEEYLNTTASKEFEDDLRHIRTQTSRVLSRIHAPLPRARRAISCTPFSSLSDREYFDHIYAKPSVRDDIFTMANYSDPLRHYSGKSHLASVRICGNKGYPVRKPAYTDDIYDPAKVHNEVQYLSYYLKNRRAAAENENRAPKLESGQDKVLFIFHNIHFILFYYISNSFEI</sequence>
<evidence type="ECO:0000256" key="1">
    <source>
        <dbReference type="SAM" id="MobiDB-lite"/>
    </source>
</evidence>
<name>A0A336MPG3_CULSO</name>
<organism evidence="3">
    <name type="scientific">Culicoides sonorensis</name>
    <name type="common">Biting midge</name>
    <dbReference type="NCBI Taxonomy" id="179676"/>
    <lineage>
        <taxon>Eukaryota</taxon>
        <taxon>Metazoa</taxon>
        <taxon>Ecdysozoa</taxon>
        <taxon>Arthropoda</taxon>
        <taxon>Hexapoda</taxon>
        <taxon>Insecta</taxon>
        <taxon>Pterygota</taxon>
        <taxon>Neoptera</taxon>
        <taxon>Endopterygota</taxon>
        <taxon>Diptera</taxon>
        <taxon>Nematocera</taxon>
        <taxon>Chironomoidea</taxon>
        <taxon>Ceratopogonidae</taxon>
        <taxon>Ceratopogoninae</taxon>
        <taxon>Culicoides</taxon>
        <taxon>Monoculicoides</taxon>
    </lineage>
</organism>
<dbReference type="EMBL" id="UFQT01001978">
    <property type="protein sequence ID" value="SSX32282.1"/>
    <property type="molecule type" value="Genomic_DNA"/>
</dbReference>
<reference evidence="2" key="1">
    <citation type="submission" date="2018-04" db="EMBL/GenBank/DDBJ databases">
        <authorList>
            <person name="Go L.Y."/>
            <person name="Mitchell J.A."/>
        </authorList>
    </citation>
    <scope>NUCLEOTIDE SEQUENCE</scope>
    <source>
        <tissue evidence="2">Whole organism</tissue>
    </source>
</reference>